<protein>
    <submittedName>
        <fullName evidence="1">Uncharacterized protein</fullName>
    </submittedName>
</protein>
<reference evidence="1" key="1">
    <citation type="submission" date="2013-08" db="EMBL/GenBank/DDBJ databases">
        <authorList>
            <person name="Mendez C."/>
            <person name="Richter M."/>
            <person name="Ferrer M."/>
            <person name="Sanchez J."/>
        </authorList>
    </citation>
    <scope>NUCLEOTIDE SEQUENCE</scope>
</reference>
<evidence type="ECO:0000313" key="1">
    <source>
        <dbReference type="EMBL" id="EQD31792.1"/>
    </source>
</evidence>
<dbReference type="AlphaFoldDB" id="T0YIJ2"/>
<dbReference type="EMBL" id="AUZY01012024">
    <property type="protein sequence ID" value="EQD31792.1"/>
    <property type="molecule type" value="Genomic_DNA"/>
</dbReference>
<proteinExistence type="predicted"/>
<comment type="caution">
    <text evidence="1">The sequence shown here is derived from an EMBL/GenBank/DDBJ whole genome shotgun (WGS) entry which is preliminary data.</text>
</comment>
<sequence>MAQTPTTRAWLTLFADWHPALITEMVTNHSAAWRDNFLFGGTPTALLAPELGQLSTKLVRAARMIWNHAHIAVGTWMQPRNHENPASGVETLSASPSHILGYSALANILAVQWVCNGHTASRQQTRQIARMGSDWISVLARQAVPLLRIEHELAREARNHYTAFRKRFSVRDVLMRSSGGFLLRTYAYSETLSPISGAVWVRYERSEPRNYLVPRYGRLEGHDPLPDIVGYIIPAGFARAVRTLRMHGIQIDAITSPVKLEVRTDRLSHIRWKRLRYAPLPVIGSFDTAPELRQFVYPPGSVFIPVNQPLARIIVLLLDARSPLSLFRLGYFRTIFKPLHIRPQSALETLARTLLRRHPRLARRFVNRIMHPAFAGNPTARLDFFYRYVFQDPVSPDLYPVGALRHIPLNLVQPR</sequence>
<name>T0YIJ2_9ZZZZ</name>
<reference evidence="1" key="2">
    <citation type="journal article" date="2014" name="ISME J.">
        <title>Microbial stratification in low pH oxic and suboxic macroscopic growths along an acid mine drainage.</title>
        <authorList>
            <person name="Mendez-Garcia C."/>
            <person name="Mesa V."/>
            <person name="Sprenger R.R."/>
            <person name="Richter M."/>
            <person name="Diez M.S."/>
            <person name="Solano J."/>
            <person name="Bargiela R."/>
            <person name="Golyshina O.V."/>
            <person name="Manteca A."/>
            <person name="Ramos J.L."/>
            <person name="Gallego J.R."/>
            <person name="Llorente I."/>
            <person name="Martins Dos Santos V.A."/>
            <person name="Jensen O.N."/>
            <person name="Pelaez A.I."/>
            <person name="Sanchez J."/>
            <person name="Ferrer M."/>
        </authorList>
    </citation>
    <scope>NUCLEOTIDE SEQUENCE</scope>
</reference>
<accession>T0YIJ2</accession>
<gene>
    <name evidence="1" type="ORF">B1B_17989</name>
</gene>
<organism evidence="1">
    <name type="scientific">mine drainage metagenome</name>
    <dbReference type="NCBI Taxonomy" id="410659"/>
    <lineage>
        <taxon>unclassified sequences</taxon>
        <taxon>metagenomes</taxon>
        <taxon>ecological metagenomes</taxon>
    </lineage>
</organism>